<evidence type="ECO:0008006" key="3">
    <source>
        <dbReference type="Google" id="ProtNLM"/>
    </source>
</evidence>
<protein>
    <recommendedName>
        <fullName evidence="3">NACHT-NTPase and P-loop NTPases N-terminal domain-containing protein</fullName>
    </recommendedName>
</protein>
<name>A0ABR4DPH7_9PEZI</name>
<dbReference type="Proteomes" id="UP001600888">
    <property type="component" value="Unassembled WGS sequence"/>
</dbReference>
<keyword evidence="2" id="KW-1185">Reference proteome</keyword>
<organism evidence="1 2">
    <name type="scientific">Diaporthe vaccinii</name>
    <dbReference type="NCBI Taxonomy" id="105482"/>
    <lineage>
        <taxon>Eukaryota</taxon>
        <taxon>Fungi</taxon>
        <taxon>Dikarya</taxon>
        <taxon>Ascomycota</taxon>
        <taxon>Pezizomycotina</taxon>
        <taxon>Sordariomycetes</taxon>
        <taxon>Sordariomycetidae</taxon>
        <taxon>Diaporthales</taxon>
        <taxon>Diaporthaceae</taxon>
        <taxon>Diaporthe</taxon>
        <taxon>Diaporthe eres species complex</taxon>
    </lineage>
</organism>
<sequence>MDYTTPVVAAVQVIVDAFETTSRVRGTMTTGLDQQDLERKFSSIELFLATFPRDTAIQEASIELIAATLKAIENVIGFFLESNARKALSATFRGKDYQKQALESIEQISIRSDQLLEAAQKSHISETKRKLDTVLKGKN</sequence>
<comment type="caution">
    <text evidence="1">The sequence shown here is derived from an EMBL/GenBank/DDBJ whole genome shotgun (WGS) entry which is preliminary data.</text>
</comment>
<evidence type="ECO:0000313" key="1">
    <source>
        <dbReference type="EMBL" id="KAL2272155.1"/>
    </source>
</evidence>
<accession>A0ABR4DPH7</accession>
<gene>
    <name evidence="1" type="ORF">FJTKL_07462</name>
</gene>
<evidence type="ECO:0000313" key="2">
    <source>
        <dbReference type="Proteomes" id="UP001600888"/>
    </source>
</evidence>
<reference evidence="1 2" key="1">
    <citation type="submission" date="2024-03" db="EMBL/GenBank/DDBJ databases">
        <title>A high-quality draft genome sequence of Diaporthe vaccinii, a causative agent of upright dieback and viscid rot disease in cranberry plants.</title>
        <authorList>
            <person name="Sarrasin M."/>
            <person name="Lang B.F."/>
            <person name="Burger G."/>
        </authorList>
    </citation>
    <scope>NUCLEOTIDE SEQUENCE [LARGE SCALE GENOMIC DNA]</scope>
    <source>
        <strain evidence="1 2">IS7</strain>
    </source>
</reference>
<dbReference type="EMBL" id="JBAWTH010000287">
    <property type="protein sequence ID" value="KAL2272155.1"/>
    <property type="molecule type" value="Genomic_DNA"/>
</dbReference>
<proteinExistence type="predicted"/>